<evidence type="ECO:0000313" key="2">
    <source>
        <dbReference type="EMBL" id="KAE9388133.1"/>
    </source>
</evidence>
<protein>
    <submittedName>
        <fullName evidence="2">Uncharacterized protein</fullName>
    </submittedName>
</protein>
<evidence type="ECO:0000313" key="4">
    <source>
        <dbReference type="Proteomes" id="UP000799118"/>
    </source>
</evidence>
<gene>
    <name evidence="3" type="ORF">BT96DRAFT_921261</name>
    <name evidence="2" type="ORF">BT96DRAFT_927252</name>
</gene>
<sequence length="130" mass="14702">MLMYAREWCAKSEKDDQEDGLPEPALPVDAAAATAAVPPNPTHPPRAQTHLTHHFPSPTLNTTRRRTRRQLRSELPSSYLPLCMSLSRPITSKTTSDLRCNRKIGCIKVPEGWLKASVRDWDTWVIEAEQ</sequence>
<organism evidence="2 4">
    <name type="scientific">Gymnopus androsaceus JB14</name>
    <dbReference type="NCBI Taxonomy" id="1447944"/>
    <lineage>
        <taxon>Eukaryota</taxon>
        <taxon>Fungi</taxon>
        <taxon>Dikarya</taxon>
        <taxon>Basidiomycota</taxon>
        <taxon>Agaricomycotina</taxon>
        <taxon>Agaricomycetes</taxon>
        <taxon>Agaricomycetidae</taxon>
        <taxon>Agaricales</taxon>
        <taxon>Marasmiineae</taxon>
        <taxon>Omphalotaceae</taxon>
        <taxon>Gymnopus</taxon>
    </lineage>
</organism>
<evidence type="ECO:0000256" key="1">
    <source>
        <dbReference type="SAM" id="MobiDB-lite"/>
    </source>
</evidence>
<keyword evidence="4" id="KW-1185">Reference proteome</keyword>
<dbReference type="EMBL" id="ML769760">
    <property type="protein sequence ID" value="KAE9388133.1"/>
    <property type="molecule type" value="Genomic_DNA"/>
</dbReference>
<dbReference type="AlphaFoldDB" id="A0A6A4GRX8"/>
<reference evidence="2" key="1">
    <citation type="journal article" date="2019" name="Environ. Microbiol.">
        <title>Fungal ecological strategies reflected in gene transcription - a case study of two litter decomposers.</title>
        <authorList>
            <person name="Barbi F."/>
            <person name="Kohler A."/>
            <person name="Barry K."/>
            <person name="Baskaran P."/>
            <person name="Daum C."/>
            <person name="Fauchery L."/>
            <person name="Ihrmark K."/>
            <person name="Kuo A."/>
            <person name="LaButti K."/>
            <person name="Lipzen A."/>
            <person name="Morin E."/>
            <person name="Grigoriev I.V."/>
            <person name="Henrissat B."/>
            <person name="Lindahl B."/>
            <person name="Martin F."/>
        </authorList>
    </citation>
    <scope>NUCLEOTIDE SEQUENCE</scope>
    <source>
        <strain evidence="2">JB14</strain>
    </source>
</reference>
<feature type="region of interest" description="Disordered" evidence="1">
    <location>
        <begin position="35"/>
        <end position="66"/>
    </location>
</feature>
<dbReference type="Proteomes" id="UP000799118">
    <property type="component" value="Unassembled WGS sequence"/>
</dbReference>
<accession>A0A6A4GRX8</accession>
<dbReference type="EMBL" id="ML769493">
    <property type="protein sequence ID" value="KAE9397694.1"/>
    <property type="molecule type" value="Genomic_DNA"/>
</dbReference>
<proteinExistence type="predicted"/>
<evidence type="ECO:0000313" key="3">
    <source>
        <dbReference type="EMBL" id="KAE9397694.1"/>
    </source>
</evidence>
<name>A0A6A4GRX8_9AGAR</name>